<dbReference type="Gene3D" id="1.10.510.10">
    <property type="entry name" value="Transferase(Phosphotransferase) domain 1"/>
    <property type="match status" value="2"/>
</dbReference>
<dbReference type="Pfam" id="PF07714">
    <property type="entry name" value="PK_Tyr_Ser-Thr"/>
    <property type="match status" value="1"/>
</dbReference>
<dbReference type="GO" id="GO:0030246">
    <property type="term" value="F:carbohydrate binding"/>
    <property type="evidence" value="ECO:0007669"/>
    <property type="project" value="UniProtKB-KW"/>
</dbReference>
<dbReference type="InterPro" id="IPR050528">
    <property type="entry name" value="L-type_Lectin-RKs"/>
</dbReference>
<comment type="subcellular location">
    <subcellularLocation>
        <location evidence="1">Membrane</location>
        <topology evidence="1">Single-pass type I membrane protein</topology>
    </subcellularLocation>
</comment>
<keyword evidence="16" id="KW-1185">Reference proteome</keyword>
<dbReference type="PROSITE" id="PS50011">
    <property type="entry name" value="PROTEIN_KINASE_DOM"/>
    <property type="match status" value="1"/>
</dbReference>
<reference evidence="16" key="1">
    <citation type="submission" date="2016-06" db="EMBL/GenBank/DDBJ databases">
        <title>Parallel loss of symbiosis genes in relatives of nitrogen-fixing non-legume Parasponia.</title>
        <authorList>
            <person name="Van Velzen R."/>
            <person name="Holmer R."/>
            <person name="Bu F."/>
            <person name="Rutten L."/>
            <person name="Van Zeijl A."/>
            <person name="Liu W."/>
            <person name="Santuari L."/>
            <person name="Cao Q."/>
            <person name="Sharma T."/>
            <person name="Shen D."/>
            <person name="Roswanjaya Y."/>
            <person name="Wardhani T."/>
            <person name="Kalhor M.S."/>
            <person name="Jansen J."/>
            <person name="Van den Hoogen J."/>
            <person name="Gungor B."/>
            <person name="Hartog M."/>
            <person name="Hontelez J."/>
            <person name="Verver J."/>
            <person name="Yang W.-C."/>
            <person name="Schijlen E."/>
            <person name="Repin R."/>
            <person name="Schilthuizen M."/>
            <person name="Schranz E."/>
            <person name="Heidstra R."/>
            <person name="Miyata K."/>
            <person name="Fedorova E."/>
            <person name="Kohlen W."/>
            <person name="Bisseling T."/>
            <person name="Smit S."/>
            <person name="Geurts R."/>
        </authorList>
    </citation>
    <scope>NUCLEOTIDE SEQUENCE [LARGE SCALE GENOMIC DNA]</scope>
    <source>
        <strain evidence="16">cv. RG33-2</strain>
    </source>
</reference>
<dbReference type="Pfam" id="PF00139">
    <property type="entry name" value="Lectin_legB"/>
    <property type="match status" value="1"/>
</dbReference>
<dbReference type="Gene3D" id="3.30.200.20">
    <property type="entry name" value="Phosphorylase Kinase, domain 1"/>
    <property type="match status" value="1"/>
</dbReference>
<organism evidence="15 16">
    <name type="scientific">Trema orientale</name>
    <name type="common">Charcoal tree</name>
    <name type="synonym">Celtis orientalis</name>
    <dbReference type="NCBI Taxonomy" id="63057"/>
    <lineage>
        <taxon>Eukaryota</taxon>
        <taxon>Viridiplantae</taxon>
        <taxon>Streptophyta</taxon>
        <taxon>Embryophyta</taxon>
        <taxon>Tracheophyta</taxon>
        <taxon>Spermatophyta</taxon>
        <taxon>Magnoliopsida</taxon>
        <taxon>eudicotyledons</taxon>
        <taxon>Gunneridae</taxon>
        <taxon>Pentapetalae</taxon>
        <taxon>rosids</taxon>
        <taxon>fabids</taxon>
        <taxon>Rosales</taxon>
        <taxon>Cannabaceae</taxon>
        <taxon>Trema</taxon>
    </lineage>
</organism>
<dbReference type="PANTHER" id="PTHR27007">
    <property type="match status" value="1"/>
</dbReference>
<evidence type="ECO:0000313" key="15">
    <source>
        <dbReference type="EMBL" id="PON64050.1"/>
    </source>
</evidence>
<dbReference type="GO" id="GO:0051707">
    <property type="term" value="P:response to other organism"/>
    <property type="evidence" value="ECO:0007669"/>
    <property type="project" value="UniProtKB-ARBA"/>
</dbReference>
<dbReference type="GO" id="GO:0006952">
    <property type="term" value="P:defense response"/>
    <property type="evidence" value="ECO:0007669"/>
    <property type="project" value="UniProtKB-ARBA"/>
</dbReference>
<evidence type="ECO:0000256" key="5">
    <source>
        <dbReference type="ARBA" id="ARBA00022692"/>
    </source>
</evidence>
<keyword evidence="15" id="KW-0808">Transferase</keyword>
<evidence type="ECO:0000256" key="13">
    <source>
        <dbReference type="SAM" id="Phobius"/>
    </source>
</evidence>
<keyword evidence="5 13" id="KW-0812">Transmembrane</keyword>
<feature type="transmembrane region" description="Helical" evidence="13">
    <location>
        <begin position="6"/>
        <end position="23"/>
    </location>
</feature>
<evidence type="ECO:0000259" key="14">
    <source>
        <dbReference type="PROSITE" id="PS50011"/>
    </source>
</evidence>
<dbReference type="STRING" id="63057.A0A2P5CSN0"/>
<dbReference type="Gene3D" id="2.60.120.200">
    <property type="match status" value="1"/>
</dbReference>
<dbReference type="GO" id="GO:0004672">
    <property type="term" value="F:protein kinase activity"/>
    <property type="evidence" value="ECO:0007669"/>
    <property type="project" value="InterPro"/>
</dbReference>
<dbReference type="InterPro" id="IPR001220">
    <property type="entry name" value="Legume_lectin_dom"/>
</dbReference>
<dbReference type="InterPro" id="IPR013320">
    <property type="entry name" value="ConA-like_dom_sf"/>
</dbReference>
<dbReference type="InterPro" id="IPR000719">
    <property type="entry name" value="Prot_kinase_dom"/>
</dbReference>
<dbReference type="InParanoid" id="A0A2P5CSN0"/>
<protein>
    <submittedName>
        <fullName evidence="15">Tyrosine-protein kinase</fullName>
    </submittedName>
</protein>
<comment type="similarity">
    <text evidence="3">In the N-terminal section; belongs to the leguminous lectin family.</text>
</comment>
<keyword evidence="11 13" id="KW-0472">Membrane</keyword>
<feature type="transmembrane region" description="Helical" evidence="13">
    <location>
        <begin position="336"/>
        <end position="354"/>
    </location>
</feature>
<evidence type="ECO:0000256" key="4">
    <source>
        <dbReference type="ARBA" id="ARBA00010217"/>
    </source>
</evidence>
<comment type="similarity">
    <text evidence="2">Belongs to the leguminous lectin family.</text>
</comment>
<keyword evidence="7" id="KW-0430">Lectin</keyword>
<feature type="domain" description="Protein kinase" evidence="14">
    <location>
        <begin position="406"/>
        <end position="680"/>
    </location>
</feature>
<dbReference type="CDD" id="cd06899">
    <property type="entry name" value="lectin_legume_LecRK_Arcelin_ConA"/>
    <property type="match status" value="1"/>
</dbReference>
<dbReference type="SUPFAM" id="SSF49899">
    <property type="entry name" value="Concanavalin A-like lectins/glucanases"/>
    <property type="match status" value="1"/>
</dbReference>
<sequence length="680" mass="76228">MDSLHHYLFWLIIIFCTTFSILIQENQIIQAHKIATNYHHQHYGSPTNVTKTLYFPNFTPITTTTQPLKLLGNARVSNQNGVVQIPYASSQTVDLTYQVGRAIYSSPIRLFDPLTNTPASFQTTFSFQLSSTDAGPATHSSGGGGLAFVIVPDEFTVGRPGPWLGILNDACNHYKAFAVEFDASHDPELGDPNDNHVGINAGSAVSFKTTILPSSDARVSLHDDSVHRAWIFYDEKSEWIDVFLGLDGDPVPQKPILSSPLNLSPFLQEYMFVGFSASTGNSSEFHNIFSWNFSSVSRAFVWPRTTKICHRNLARQVSKYSANYGMKTYYDPPSSFMVFLAVLGLFSLVSFSLYCNSQPRMMSSMLTSSTTSAHTNVFLENKRRPRPPSQPRRFSLLELCQATRRFSQVEVLASDPRGVLYRGTLRNGCRLGVKRFRSSDVQQYHSLSWSRLEYGGRVLKRIGELTQVSHPSLAPIRGWCFDSAEAIVVYDYYVNGSVEKWLFGLGAIPWTRRVKLIKDVGEALSYFHSKELVHGNVNTSSVFLDLNYGAVLGDYGFVFSRGRDRSSSSSTVMMKKQDVFEFGMLVLEFVAGKKAVDFDRGSGGDINQDHHEMGLLEFALRMKEREEMVKVVDERVLMGIDCADAEEAVRFVEIGLSCCTGESHRRPSMDDVVQLLNKKI</sequence>
<name>A0A2P5CSN0_TREOI</name>
<accession>A0A2P5CSN0</accession>
<dbReference type="AlphaFoldDB" id="A0A2P5CSN0"/>
<dbReference type="EMBL" id="JXTC01000331">
    <property type="protein sequence ID" value="PON64050.1"/>
    <property type="molecule type" value="Genomic_DNA"/>
</dbReference>
<keyword evidence="15" id="KW-0418">Kinase</keyword>
<keyword evidence="10 13" id="KW-1133">Transmembrane helix</keyword>
<keyword evidence="9" id="KW-0067">ATP-binding</keyword>
<dbReference type="GO" id="GO:0005524">
    <property type="term" value="F:ATP binding"/>
    <property type="evidence" value="ECO:0007669"/>
    <property type="project" value="UniProtKB-KW"/>
</dbReference>
<proteinExistence type="inferred from homology"/>
<evidence type="ECO:0000256" key="3">
    <source>
        <dbReference type="ARBA" id="ARBA00008536"/>
    </source>
</evidence>
<evidence type="ECO:0000256" key="1">
    <source>
        <dbReference type="ARBA" id="ARBA00004479"/>
    </source>
</evidence>
<dbReference type="SUPFAM" id="SSF56112">
    <property type="entry name" value="Protein kinase-like (PK-like)"/>
    <property type="match status" value="1"/>
</dbReference>
<evidence type="ECO:0000256" key="8">
    <source>
        <dbReference type="ARBA" id="ARBA00022741"/>
    </source>
</evidence>
<dbReference type="InterPro" id="IPR011009">
    <property type="entry name" value="Kinase-like_dom_sf"/>
</dbReference>
<evidence type="ECO:0000256" key="10">
    <source>
        <dbReference type="ARBA" id="ARBA00022989"/>
    </source>
</evidence>
<evidence type="ECO:0000313" key="16">
    <source>
        <dbReference type="Proteomes" id="UP000237000"/>
    </source>
</evidence>
<keyword evidence="12" id="KW-0675">Receptor</keyword>
<evidence type="ECO:0000256" key="12">
    <source>
        <dbReference type="ARBA" id="ARBA00023170"/>
    </source>
</evidence>
<dbReference type="InterPro" id="IPR001245">
    <property type="entry name" value="Ser-Thr/Tyr_kinase_cat_dom"/>
</dbReference>
<evidence type="ECO:0000256" key="7">
    <source>
        <dbReference type="ARBA" id="ARBA00022734"/>
    </source>
</evidence>
<evidence type="ECO:0000256" key="2">
    <source>
        <dbReference type="ARBA" id="ARBA00007606"/>
    </source>
</evidence>
<comment type="caution">
    <text evidence="15">The sequence shown here is derived from an EMBL/GenBank/DDBJ whole genome shotgun (WGS) entry which is preliminary data.</text>
</comment>
<keyword evidence="8" id="KW-0547">Nucleotide-binding</keyword>
<dbReference type="OrthoDB" id="4062651at2759"/>
<evidence type="ECO:0000256" key="11">
    <source>
        <dbReference type="ARBA" id="ARBA00023136"/>
    </source>
</evidence>
<gene>
    <name evidence="15" type="ORF">TorRG33x02_274010</name>
</gene>
<comment type="similarity">
    <text evidence="4">In the C-terminal section; belongs to the protein kinase superfamily. Ser/Thr protein kinase family.</text>
</comment>
<evidence type="ECO:0000256" key="6">
    <source>
        <dbReference type="ARBA" id="ARBA00022729"/>
    </source>
</evidence>
<evidence type="ECO:0000256" key="9">
    <source>
        <dbReference type="ARBA" id="ARBA00022840"/>
    </source>
</evidence>
<dbReference type="GO" id="GO:0016020">
    <property type="term" value="C:membrane"/>
    <property type="evidence" value="ECO:0007669"/>
    <property type="project" value="UniProtKB-SubCell"/>
</dbReference>
<keyword evidence="6" id="KW-0732">Signal</keyword>
<dbReference type="Proteomes" id="UP000237000">
    <property type="component" value="Unassembled WGS sequence"/>
</dbReference>